<dbReference type="Proteomes" id="UP001454036">
    <property type="component" value="Unassembled WGS sequence"/>
</dbReference>
<name>A0AAV3RUZ7_LITER</name>
<dbReference type="InterPro" id="IPR043128">
    <property type="entry name" value="Rev_trsase/Diguanyl_cyclase"/>
</dbReference>
<keyword evidence="2" id="KW-1185">Reference proteome</keyword>
<sequence length="115" mass="13333">MLVKSKKRGHHLENLKETFEQLRVSKLRINPEKCSFGVISGKFLGVKGHQFRAGDLVLKLYSASHPKDVNKLSLKWEAPYLLSRFLGLNTYEFEEMDGKPVPRTWHASKLRKFYG</sequence>
<gene>
    <name evidence="1" type="ORF">LIER_31583</name>
</gene>
<evidence type="ECO:0000313" key="1">
    <source>
        <dbReference type="EMBL" id="GAA0184295.1"/>
    </source>
</evidence>
<organism evidence="1 2">
    <name type="scientific">Lithospermum erythrorhizon</name>
    <name type="common">Purple gromwell</name>
    <name type="synonym">Lithospermum officinale var. erythrorhizon</name>
    <dbReference type="NCBI Taxonomy" id="34254"/>
    <lineage>
        <taxon>Eukaryota</taxon>
        <taxon>Viridiplantae</taxon>
        <taxon>Streptophyta</taxon>
        <taxon>Embryophyta</taxon>
        <taxon>Tracheophyta</taxon>
        <taxon>Spermatophyta</taxon>
        <taxon>Magnoliopsida</taxon>
        <taxon>eudicotyledons</taxon>
        <taxon>Gunneridae</taxon>
        <taxon>Pentapetalae</taxon>
        <taxon>asterids</taxon>
        <taxon>lamiids</taxon>
        <taxon>Boraginales</taxon>
        <taxon>Boraginaceae</taxon>
        <taxon>Boraginoideae</taxon>
        <taxon>Lithospermeae</taxon>
        <taxon>Lithospermum</taxon>
    </lineage>
</organism>
<dbReference type="AlphaFoldDB" id="A0AAV3RUZ7"/>
<dbReference type="InterPro" id="IPR043502">
    <property type="entry name" value="DNA/RNA_pol_sf"/>
</dbReference>
<dbReference type="SUPFAM" id="SSF56672">
    <property type="entry name" value="DNA/RNA polymerases"/>
    <property type="match status" value="1"/>
</dbReference>
<reference evidence="1 2" key="1">
    <citation type="submission" date="2024-01" db="EMBL/GenBank/DDBJ databases">
        <title>The complete chloroplast genome sequence of Lithospermum erythrorhizon: insights into the phylogenetic relationship among Boraginaceae species and the maternal lineages of purple gromwells.</title>
        <authorList>
            <person name="Okada T."/>
            <person name="Watanabe K."/>
        </authorList>
    </citation>
    <scope>NUCLEOTIDE SEQUENCE [LARGE SCALE GENOMIC DNA]</scope>
</reference>
<protein>
    <recommendedName>
        <fullName evidence="3">Reverse transcriptase</fullName>
    </recommendedName>
</protein>
<evidence type="ECO:0008006" key="3">
    <source>
        <dbReference type="Google" id="ProtNLM"/>
    </source>
</evidence>
<proteinExistence type="predicted"/>
<dbReference type="EMBL" id="BAABME010011790">
    <property type="protein sequence ID" value="GAA0184295.1"/>
    <property type="molecule type" value="Genomic_DNA"/>
</dbReference>
<accession>A0AAV3RUZ7</accession>
<dbReference type="Gene3D" id="3.30.70.270">
    <property type="match status" value="1"/>
</dbReference>
<comment type="caution">
    <text evidence="1">The sequence shown here is derived from an EMBL/GenBank/DDBJ whole genome shotgun (WGS) entry which is preliminary data.</text>
</comment>
<evidence type="ECO:0000313" key="2">
    <source>
        <dbReference type="Proteomes" id="UP001454036"/>
    </source>
</evidence>